<dbReference type="Proteomes" id="UP000501830">
    <property type="component" value="Chromosome"/>
</dbReference>
<keyword evidence="2" id="KW-1185">Reference proteome</keyword>
<dbReference type="RefSeq" id="WP_166062339.1">
    <property type="nucleotide sequence ID" value="NZ_CP049889.1"/>
</dbReference>
<organism evidence="1 2">
    <name type="scientific">Jeotgalibaca porci</name>
    <dbReference type="NCBI Taxonomy" id="1868793"/>
    <lineage>
        <taxon>Bacteria</taxon>
        <taxon>Bacillati</taxon>
        <taxon>Bacillota</taxon>
        <taxon>Bacilli</taxon>
        <taxon>Lactobacillales</taxon>
        <taxon>Carnobacteriaceae</taxon>
        <taxon>Jeotgalibaca</taxon>
    </lineage>
</organism>
<dbReference type="EMBL" id="CP049889">
    <property type="protein sequence ID" value="QIK51286.1"/>
    <property type="molecule type" value="Genomic_DNA"/>
</dbReference>
<accession>A0A6G7WGA5</accession>
<dbReference type="GeneID" id="94552421"/>
<dbReference type="KEGG" id="jpo:G7058_03955"/>
<protein>
    <submittedName>
        <fullName evidence="1">DUF937 domain-containing protein</fullName>
    </submittedName>
</protein>
<proteinExistence type="predicted"/>
<reference evidence="1 2" key="1">
    <citation type="journal article" date="2017" name="Int. J. Syst. Evol. Microbiol.">
        <title>Jeotgalibaca porci sp. nov. and Jeotgalibaca arthritidis sp. nov., isolated from pigs, and emended description of the genus Jeotgalibaca.</title>
        <authorList>
            <person name="Zamora L."/>
            <person name="Perez-Sancho M."/>
            <person name="Dominguez L."/>
            <person name="Fernandez-Garayzabal J.F."/>
            <person name="Vela A.I."/>
        </authorList>
    </citation>
    <scope>NUCLEOTIDE SEQUENCE [LARGE SCALE GENOMIC DNA]</scope>
    <source>
        <strain evidence="1 2">CCUG 69148</strain>
    </source>
</reference>
<sequence length="209" mass="22222">MGLFDNVGTLLDLFVDNDQAAEKETLAKRADVSKSDFGKVAAVGLPAILQALQRNSADEKGLASLEAALTKHQDVNTYSSVNQVAEQVDPEDGDKILGHVFNDKGSIIDRIARSVGMSPAAVKRVLVLLAPVVLKYLADRKNDKKLDTAGLQKETQAAAKNATKSLENDGRKKGLLGDLLGGLMGNNGGNHSAKDSDDGILDDILKKFL</sequence>
<evidence type="ECO:0000313" key="2">
    <source>
        <dbReference type="Proteomes" id="UP000501830"/>
    </source>
</evidence>
<dbReference type="Pfam" id="PF06078">
    <property type="entry name" value="DUF937"/>
    <property type="match status" value="1"/>
</dbReference>
<dbReference type="InterPro" id="IPR009282">
    <property type="entry name" value="DUF937"/>
</dbReference>
<evidence type="ECO:0000313" key="1">
    <source>
        <dbReference type="EMBL" id="QIK51286.1"/>
    </source>
</evidence>
<dbReference type="AlphaFoldDB" id="A0A6G7WGA5"/>
<gene>
    <name evidence="1" type="ORF">G7058_03955</name>
</gene>
<name>A0A6G7WGA5_9LACT</name>